<dbReference type="AlphaFoldDB" id="A0A1T4RZQ6"/>
<proteinExistence type="predicted"/>
<accession>A0A1T4RZQ6</accession>
<evidence type="ECO:0000313" key="2">
    <source>
        <dbReference type="Proteomes" id="UP000190367"/>
    </source>
</evidence>
<dbReference type="Proteomes" id="UP000190367">
    <property type="component" value="Unassembled WGS sequence"/>
</dbReference>
<dbReference type="EMBL" id="FUWZ01000002">
    <property type="protein sequence ID" value="SKA21407.1"/>
    <property type="molecule type" value="Genomic_DNA"/>
</dbReference>
<dbReference type="STRING" id="634771.SAMN04488128_1021623"/>
<gene>
    <name evidence="1" type="ORF">SAMN04488128_1021623</name>
</gene>
<evidence type="ECO:0000313" key="1">
    <source>
        <dbReference type="EMBL" id="SKA21407.1"/>
    </source>
</evidence>
<organism evidence="1 2">
    <name type="scientific">Chitinophaga eiseniae</name>
    <dbReference type="NCBI Taxonomy" id="634771"/>
    <lineage>
        <taxon>Bacteria</taxon>
        <taxon>Pseudomonadati</taxon>
        <taxon>Bacteroidota</taxon>
        <taxon>Chitinophagia</taxon>
        <taxon>Chitinophagales</taxon>
        <taxon>Chitinophagaceae</taxon>
        <taxon>Chitinophaga</taxon>
    </lineage>
</organism>
<protein>
    <submittedName>
        <fullName evidence="1">Uncharacterized protein</fullName>
    </submittedName>
</protein>
<name>A0A1T4RZQ6_9BACT</name>
<keyword evidence="2" id="KW-1185">Reference proteome</keyword>
<sequence length="192" mass="22773">MARIGTYPATFEDRKSISISDLRKWNYLQPDSWRSGTLSWSRRGTVHSQISFCVDMVTTGPYLELSYNWQQQPIHYKVKLTALTSNLGAGKVWYFICPQTSKRCRKLYFKNGYFQYRGEGYYEKQIQSKYYRHLEKTYGPALRGDQLYNQLHSRYFRKFYNGKPTKRYVKLMAQLNAANSVSERNLMLAMSR</sequence>
<reference evidence="2" key="1">
    <citation type="submission" date="2017-02" db="EMBL/GenBank/DDBJ databases">
        <authorList>
            <person name="Varghese N."/>
            <person name="Submissions S."/>
        </authorList>
    </citation>
    <scope>NUCLEOTIDE SEQUENCE [LARGE SCALE GENOMIC DNA]</scope>
    <source>
        <strain evidence="2">DSM 22224</strain>
    </source>
</reference>